<comment type="pathway">
    <text evidence="11">Lipid metabolism; oxylipin biosynthesis.</text>
</comment>
<proteinExistence type="inferred from homology"/>
<comment type="similarity">
    <text evidence="1 11">Belongs to the lipoxygenase family.</text>
</comment>
<evidence type="ECO:0000256" key="6">
    <source>
        <dbReference type="ARBA" id="ARBA00022964"/>
    </source>
</evidence>
<dbReference type="OMA" id="DTMATNQ"/>
<evidence type="ECO:0000256" key="7">
    <source>
        <dbReference type="ARBA" id="ARBA00023002"/>
    </source>
</evidence>
<accession>A0A8T2UK21</accession>
<dbReference type="GO" id="GO:0016702">
    <property type="term" value="F:oxidoreductase activity, acting on single donors with incorporation of molecular oxygen, incorporation of two atoms of oxygen"/>
    <property type="evidence" value="ECO:0007669"/>
    <property type="project" value="InterPro"/>
</dbReference>
<dbReference type="InterPro" id="IPR027433">
    <property type="entry name" value="Lipoxygenase_dom_3"/>
</dbReference>
<evidence type="ECO:0000256" key="10">
    <source>
        <dbReference type="PROSITE-ProRule" id="PRU00152"/>
    </source>
</evidence>
<evidence type="ECO:0000256" key="9">
    <source>
        <dbReference type="ARBA" id="ARBA00023160"/>
    </source>
</evidence>
<evidence type="ECO:0000256" key="3">
    <source>
        <dbReference type="ARBA" id="ARBA00022723"/>
    </source>
</evidence>
<comment type="function">
    <text evidence="11">Plant lipoxygenase may be involved in a number of diverse aspects of plant physiology including growth and development, pest resistance, and senescence or responses to wounding.</text>
</comment>
<dbReference type="SUPFAM" id="SSF48484">
    <property type="entry name" value="Lipoxigenase"/>
    <property type="match status" value="1"/>
</dbReference>
<dbReference type="InterPro" id="IPR001024">
    <property type="entry name" value="PLAT/LH2_dom"/>
</dbReference>
<keyword evidence="2 11" id="KW-0444">Lipid biosynthesis</keyword>
<keyword evidence="8" id="KW-0443">Lipid metabolism</keyword>
<dbReference type="Gene3D" id="1.20.245.10">
    <property type="entry name" value="Lipoxygenase-1, Domain 5"/>
    <property type="match status" value="1"/>
</dbReference>
<dbReference type="Gene3D" id="4.10.372.10">
    <property type="entry name" value="Lipoxygenase-1, Domain 3"/>
    <property type="match status" value="1"/>
</dbReference>
<evidence type="ECO:0000313" key="16">
    <source>
        <dbReference type="Proteomes" id="UP000825935"/>
    </source>
</evidence>
<evidence type="ECO:0000259" key="13">
    <source>
        <dbReference type="PROSITE" id="PS50095"/>
    </source>
</evidence>
<dbReference type="PANTHER" id="PTHR11771">
    <property type="entry name" value="LIPOXYGENASE"/>
    <property type="match status" value="1"/>
</dbReference>
<dbReference type="InterPro" id="IPR020834">
    <property type="entry name" value="LipOase_CS"/>
</dbReference>
<keyword evidence="6" id="KW-0223">Dioxygenase</keyword>
<evidence type="ECO:0000256" key="1">
    <source>
        <dbReference type="ARBA" id="ARBA00009419"/>
    </source>
</evidence>
<keyword evidence="9 11" id="KW-0275">Fatty acid biosynthesis</keyword>
<dbReference type="GO" id="GO:0006633">
    <property type="term" value="P:fatty acid biosynthetic process"/>
    <property type="evidence" value="ECO:0007669"/>
    <property type="project" value="UniProtKB-KW"/>
</dbReference>
<dbReference type="GO" id="GO:0031408">
    <property type="term" value="P:oxylipin biosynthetic process"/>
    <property type="evidence" value="ECO:0007669"/>
    <property type="project" value="UniProtKB-UniRule"/>
</dbReference>
<dbReference type="Gene3D" id="2.60.60.20">
    <property type="entry name" value="PLAT/LH2 domain"/>
    <property type="match status" value="1"/>
</dbReference>
<dbReference type="Gene3D" id="3.10.450.60">
    <property type="match status" value="1"/>
</dbReference>
<dbReference type="PROSITE" id="PS51393">
    <property type="entry name" value="LIPOXYGENASE_3"/>
    <property type="match status" value="1"/>
</dbReference>
<dbReference type="InterPro" id="IPR036226">
    <property type="entry name" value="LipOase_C_sf"/>
</dbReference>
<evidence type="ECO:0000313" key="15">
    <source>
        <dbReference type="EMBL" id="KAH7433815.1"/>
    </source>
</evidence>
<keyword evidence="3" id="KW-0479">Metal-binding</keyword>
<dbReference type="Proteomes" id="UP000825935">
    <property type="component" value="Chromosome 7"/>
</dbReference>
<dbReference type="PRINTS" id="PR00468">
    <property type="entry name" value="PLTLPOXGNASE"/>
</dbReference>
<dbReference type="PRINTS" id="PR00087">
    <property type="entry name" value="LIPOXYGENASE"/>
</dbReference>
<dbReference type="Pfam" id="PF00305">
    <property type="entry name" value="Lipoxygenase"/>
    <property type="match status" value="1"/>
</dbReference>
<evidence type="ECO:0000256" key="4">
    <source>
        <dbReference type="ARBA" id="ARBA00022767"/>
    </source>
</evidence>
<keyword evidence="5" id="KW-0276">Fatty acid metabolism</keyword>
<evidence type="ECO:0000256" key="11">
    <source>
        <dbReference type="RuleBase" id="RU003975"/>
    </source>
</evidence>
<dbReference type="InterPro" id="IPR001246">
    <property type="entry name" value="LipOase_plant"/>
</dbReference>
<name>A0A8T2UK21_CERRI</name>
<dbReference type="GO" id="GO:0046872">
    <property type="term" value="F:metal ion binding"/>
    <property type="evidence" value="ECO:0007669"/>
    <property type="project" value="UniProtKB-UniRule"/>
</dbReference>
<dbReference type="PROSITE" id="PS50095">
    <property type="entry name" value="PLAT"/>
    <property type="match status" value="1"/>
</dbReference>
<dbReference type="OrthoDB" id="407298at2759"/>
<dbReference type="PROSITE" id="PS00081">
    <property type="entry name" value="LIPOXYGENASE_2"/>
    <property type="match status" value="1"/>
</dbReference>
<feature type="domain" description="PLAT" evidence="13">
    <location>
        <begin position="7"/>
        <end position="146"/>
    </location>
</feature>
<reference evidence="15" key="1">
    <citation type="submission" date="2021-08" db="EMBL/GenBank/DDBJ databases">
        <title>WGS assembly of Ceratopteris richardii.</title>
        <authorList>
            <person name="Marchant D.B."/>
            <person name="Chen G."/>
            <person name="Jenkins J."/>
            <person name="Shu S."/>
            <person name="Leebens-Mack J."/>
            <person name="Grimwood J."/>
            <person name="Schmutz J."/>
            <person name="Soltis P."/>
            <person name="Soltis D."/>
            <person name="Chen Z.-H."/>
        </authorList>
    </citation>
    <scope>NUCLEOTIDE SEQUENCE</scope>
    <source>
        <strain evidence="15">Whitten #5841</strain>
        <tissue evidence="15">Leaf</tissue>
    </source>
</reference>
<dbReference type="EC" id="1.13.11.-" evidence="11"/>
<dbReference type="GO" id="GO:0034440">
    <property type="term" value="P:lipid oxidation"/>
    <property type="evidence" value="ECO:0007669"/>
    <property type="project" value="InterPro"/>
</dbReference>
<keyword evidence="7" id="KW-0560">Oxidoreductase</keyword>
<dbReference type="InterPro" id="IPR013819">
    <property type="entry name" value="LipOase_C"/>
</dbReference>
<dbReference type="InterPro" id="IPR000907">
    <property type="entry name" value="LipOase"/>
</dbReference>
<keyword evidence="4 11" id="KW-0925">Oxylipin biosynthesis</keyword>
<sequence>MESSILIQGKLQIAEEGLLDSVSHSIASLVGSKINLQLVSLALDSGTGTGKRSNVHKLKLGTCLPNLLTATSQKVKKNTYVFPLNFSVAEDFGTPGAILLDSEVEREFFLESIVLQPPGSEYEILFPTKTWINQSKLYQGPRILFTDQTYLPCDTPKGLEKLRKEELANLRGNGTGERKSGERIYDYALYDNLGNPDLSADLARPVLGGSKSLPYPRRCRTGGKHTKADPKSESPSASTYVPRDEIFSPEKNSDVTSAGIRTAAHEAQTLLSGENPFKTFEELHNLYAGSLDPSLSEKYSHDDGTIFKFPPPAVVQVNKQAWMTDEEFARQRLAGMNPSIIQRLKKFPPESTLDAKIHGLEKCSIREEHIERQLEGLTVQQALDEKRLYILDYHNSYITPYIAEINKGEGKAYTSRTLFFLTGKGLLMPVVIELLLPPGPPSSDATWVNRIFTPPPSGKIDWLWQLAKAHVALVDACHQHMVSHWLKTHACMEPFIIATRRQLSVMHPINVFLSPHFKDTMATNQAARQTFINSDGRIEKSFVLGKHINETSSVDYKKWRFDELAVPRDLIRRAMAEPDEEAEHGLRLHIEDYPYAKDALDLWAAIHTWVQDYTSIFYENDEAVTMDEELQAWWKEVKEEGHGDHRDAAWWPKMETKSDLVETIAILVWMATGLHAVAGFGQYPFAGYMPNAPTMGRRLVPEEGSKEHEELLRDPRAFFLASFSSQREATTLMATFELTSQHMSEEVYLGGDGDHPPSQDPRVVAAHERFVASIAAVHDIILARSSNPTPHRAGQSQVPFNFLLPYSTPGITGRGVANSISI</sequence>
<evidence type="ECO:0000256" key="5">
    <source>
        <dbReference type="ARBA" id="ARBA00022832"/>
    </source>
</evidence>
<feature type="domain" description="Lipoxygenase" evidence="14">
    <location>
        <begin position="149"/>
        <end position="822"/>
    </location>
</feature>
<feature type="region of interest" description="Disordered" evidence="12">
    <location>
        <begin position="213"/>
        <end position="240"/>
    </location>
</feature>
<protein>
    <recommendedName>
        <fullName evidence="11">Lipoxygenase</fullName>
        <ecNumber evidence="11">1.13.11.-</ecNumber>
    </recommendedName>
</protein>
<comment type="caution">
    <text evidence="10">Lacks conserved residue(s) required for the propagation of feature annotation.</text>
</comment>
<evidence type="ECO:0000256" key="12">
    <source>
        <dbReference type="SAM" id="MobiDB-lite"/>
    </source>
</evidence>
<evidence type="ECO:0000259" key="14">
    <source>
        <dbReference type="PROSITE" id="PS51393"/>
    </source>
</evidence>
<dbReference type="AlphaFoldDB" id="A0A8T2UK21"/>
<organism evidence="15 16">
    <name type="scientific">Ceratopteris richardii</name>
    <name type="common">Triangle waterfern</name>
    <dbReference type="NCBI Taxonomy" id="49495"/>
    <lineage>
        <taxon>Eukaryota</taxon>
        <taxon>Viridiplantae</taxon>
        <taxon>Streptophyta</taxon>
        <taxon>Embryophyta</taxon>
        <taxon>Tracheophyta</taxon>
        <taxon>Polypodiopsida</taxon>
        <taxon>Polypodiidae</taxon>
        <taxon>Polypodiales</taxon>
        <taxon>Pteridineae</taxon>
        <taxon>Pteridaceae</taxon>
        <taxon>Parkerioideae</taxon>
        <taxon>Ceratopteris</taxon>
    </lineage>
</organism>
<dbReference type="SUPFAM" id="SSF49723">
    <property type="entry name" value="Lipase/lipooxygenase domain (PLAT/LH2 domain)"/>
    <property type="match status" value="1"/>
</dbReference>
<evidence type="ECO:0000256" key="2">
    <source>
        <dbReference type="ARBA" id="ARBA00022516"/>
    </source>
</evidence>
<comment type="caution">
    <text evidence="15">The sequence shown here is derived from an EMBL/GenBank/DDBJ whole genome shotgun (WGS) entry which is preliminary data.</text>
</comment>
<dbReference type="SMART" id="SM00308">
    <property type="entry name" value="LH2"/>
    <property type="match status" value="1"/>
</dbReference>
<dbReference type="Gene3D" id="4.10.375.10">
    <property type="entry name" value="Lipoxygenase-1, Domain 2"/>
    <property type="match status" value="1"/>
</dbReference>
<gene>
    <name evidence="15" type="ORF">KP509_07G087700</name>
</gene>
<keyword evidence="16" id="KW-1185">Reference proteome</keyword>
<dbReference type="InterPro" id="IPR036392">
    <property type="entry name" value="PLAT/LH2_dom_sf"/>
</dbReference>
<dbReference type="EMBL" id="CM035412">
    <property type="protein sequence ID" value="KAH7433815.1"/>
    <property type="molecule type" value="Genomic_DNA"/>
</dbReference>
<evidence type="ECO:0000256" key="8">
    <source>
        <dbReference type="ARBA" id="ARBA00023098"/>
    </source>
</evidence>